<sequence>MTPQNDAPEESKNKRGPGRPKQDIHYASFTITMPAADFDRLNEQVADTGRKRSEILRMAWNDKPITLRHEPALDEHYNQLVKLGTNLNQLMSLAHLGLAPPAQVQHILAQVDQKMAEINGRGNG</sequence>
<organism evidence="2 3">
    <name type="scientific">Hymenobacter nivis</name>
    <dbReference type="NCBI Taxonomy" id="1850093"/>
    <lineage>
        <taxon>Bacteria</taxon>
        <taxon>Pseudomonadati</taxon>
        <taxon>Bacteroidota</taxon>
        <taxon>Cytophagia</taxon>
        <taxon>Cytophagales</taxon>
        <taxon>Hymenobacteraceae</taxon>
        <taxon>Hymenobacter</taxon>
    </lineage>
</organism>
<name>A0A502GSE0_9BACT</name>
<keyword evidence="3" id="KW-1185">Reference proteome</keyword>
<dbReference type="InterPro" id="IPR053842">
    <property type="entry name" value="NikA-like"/>
</dbReference>
<accession>A0A502GSE0</accession>
<dbReference type="AlphaFoldDB" id="A0A502GSE0"/>
<evidence type="ECO:0008006" key="4">
    <source>
        <dbReference type="Google" id="ProtNLM"/>
    </source>
</evidence>
<evidence type="ECO:0000256" key="1">
    <source>
        <dbReference type="SAM" id="MobiDB-lite"/>
    </source>
</evidence>
<dbReference type="OrthoDB" id="885814at2"/>
<dbReference type="Proteomes" id="UP000317646">
    <property type="component" value="Unassembled WGS sequence"/>
</dbReference>
<evidence type="ECO:0000313" key="3">
    <source>
        <dbReference type="Proteomes" id="UP000317646"/>
    </source>
</evidence>
<dbReference type="Pfam" id="PF21983">
    <property type="entry name" value="NikA-like"/>
    <property type="match status" value="1"/>
</dbReference>
<protein>
    <recommendedName>
        <fullName evidence="4">Plasmid mobilization relaxosome protein MobC</fullName>
    </recommendedName>
</protein>
<evidence type="ECO:0000313" key="2">
    <source>
        <dbReference type="EMBL" id="TPG64615.1"/>
    </source>
</evidence>
<reference evidence="2 3" key="1">
    <citation type="journal article" date="2019" name="Environ. Microbiol.">
        <title>Species interactions and distinct microbial communities in high Arctic permafrost affected cryosols are associated with the CH4 and CO2 gas fluxes.</title>
        <authorList>
            <person name="Altshuler I."/>
            <person name="Hamel J."/>
            <person name="Turney S."/>
            <person name="Magnuson E."/>
            <person name="Levesque R."/>
            <person name="Greer C."/>
            <person name="Whyte L.G."/>
        </authorList>
    </citation>
    <scope>NUCLEOTIDE SEQUENCE [LARGE SCALE GENOMIC DNA]</scope>
    <source>
        <strain evidence="2 3">S9.2P</strain>
    </source>
</reference>
<dbReference type="EMBL" id="RCYZ01000006">
    <property type="protein sequence ID" value="TPG64615.1"/>
    <property type="molecule type" value="Genomic_DNA"/>
</dbReference>
<dbReference type="RefSeq" id="WP_140468236.1">
    <property type="nucleotide sequence ID" value="NZ_RCYZ01000006.1"/>
</dbReference>
<proteinExistence type="predicted"/>
<feature type="region of interest" description="Disordered" evidence="1">
    <location>
        <begin position="1"/>
        <end position="23"/>
    </location>
</feature>
<gene>
    <name evidence="2" type="ORF">EAH73_15745</name>
</gene>
<comment type="caution">
    <text evidence="2">The sequence shown here is derived from an EMBL/GenBank/DDBJ whole genome shotgun (WGS) entry which is preliminary data.</text>
</comment>